<name>A0A0C9QM49_9HYME</name>
<keyword evidence="1" id="KW-0732">Signal</keyword>
<gene>
    <name evidence="3" type="primary">Spon2</name>
    <name evidence="3" type="ORF">g.17147</name>
</gene>
<organism evidence="3">
    <name type="scientific">Fopius arisanus</name>
    <dbReference type="NCBI Taxonomy" id="64838"/>
    <lineage>
        <taxon>Eukaryota</taxon>
        <taxon>Metazoa</taxon>
        <taxon>Ecdysozoa</taxon>
        <taxon>Arthropoda</taxon>
        <taxon>Hexapoda</taxon>
        <taxon>Insecta</taxon>
        <taxon>Pterygota</taxon>
        <taxon>Neoptera</taxon>
        <taxon>Endopterygota</taxon>
        <taxon>Hymenoptera</taxon>
        <taxon>Apocrita</taxon>
        <taxon>Ichneumonoidea</taxon>
        <taxon>Braconidae</taxon>
        <taxon>Opiinae</taxon>
        <taxon>Fopius</taxon>
    </lineage>
</organism>
<feature type="domain" description="Spondin" evidence="2">
    <location>
        <begin position="28"/>
        <end position="212"/>
    </location>
</feature>
<feature type="chain" id="PRO_5002218017" evidence="1">
    <location>
        <begin position="25"/>
        <end position="274"/>
    </location>
</feature>
<reference evidence="3" key="1">
    <citation type="submission" date="2015-01" db="EMBL/GenBank/DDBJ databases">
        <title>Transcriptome Assembly of Fopius arisanus.</title>
        <authorList>
            <person name="Geib S."/>
        </authorList>
    </citation>
    <scope>NUCLEOTIDE SEQUENCE</scope>
</reference>
<protein>
    <submittedName>
        <fullName evidence="3">Spon2 protein</fullName>
    </submittedName>
</protein>
<dbReference type="InterPro" id="IPR009465">
    <property type="entry name" value="Spondin_N"/>
</dbReference>
<dbReference type="Pfam" id="PF06468">
    <property type="entry name" value="Spond_N"/>
    <property type="match status" value="1"/>
</dbReference>
<dbReference type="InterPro" id="IPR051418">
    <property type="entry name" value="Spondin/Thrombospondin_T1"/>
</dbReference>
<dbReference type="AlphaFoldDB" id="A0A0C9QM49"/>
<dbReference type="PROSITE" id="PS51020">
    <property type="entry name" value="SPONDIN"/>
    <property type="match status" value="1"/>
</dbReference>
<dbReference type="Gene3D" id="2.60.40.2130">
    <property type="entry name" value="F-spondin domain"/>
    <property type="match status" value="1"/>
</dbReference>
<dbReference type="GO" id="GO:0031012">
    <property type="term" value="C:extracellular matrix"/>
    <property type="evidence" value="ECO:0007669"/>
    <property type="project" value="TreeGrafter"/>
</dbReference>
<evidence type="ECO:0000259" key="2">
    <source>
        <dbReference type="PROSITE" id="PS51020"/>
    </source>
</evidence>
<dbReference type="GO" id="GO:0007155">
    <property type="term" value="P:cell adhesion"/>
    <property type="evidence" value="ECO:0007669"/>
    <property type="project" value="TreeGrafter"/>
</dbReference>
<proteinExistence type="predicted"/>
<evidence type="ECO:0000313" key="3">
    <source>
        <dbReference type="EMBL" id="JAG71464.1"/>
    </source>
</evidence>
<dbReference type="EMBL" id="GBYB01001697">
    <property type="protein sequence ID" value="JAG71464.1"/>
    <property type="molecule type" value="Transcribed_RNA"/>
</dbReference>
<sequence length="274" mass="30789">MSRNTWFFFTLIISPIIHLSQVASQCGGFAIKRDDKLVLYRITLNTYWTRIRFPKHYPDQRVPQFGKLIGRTHDRTYSLYRLGTRLNAGITQYIETGETRGLASEGNSPSVLDSFTGSAITRGEGTSTTRAFLDSNHTVVSAVARIIPSPDWFVGVDSFQLCIDGDWIDSVTVELDPLDAGTNEGLTFTSLMQRTWPQSLAYRITSRYPGHPAASFNYPNLPRLPPIATLTFTKVRKLLDPYPDPRFHLTFFSAIVIFPVEGVHIGQGLPRGRC</sequence>
<dbReference type="PANTHER" id="PTHR11311">
    <property type="entry name" value="SPONDIN"/>
    <property type="match status" value="1"/>
</dbReference>
<dbReference type="NCBIfam" id="NF038123">
    <property type="entry name" value="NF038123_dom"/>
    <property type="match status" value="1"/>
</dbReference>
<accession>A0A0C9QM49</accession>
<feature type="signal peptide" evidence="1">
    <location>
        <begin position="1"/>
        <end position="24"/>
    </location>
</feature>
<dbReference type="InterPro" id="IPR038678">
    <property type="entry name" value="Spondin_N_sf"/>
</dbReference>
<dbReference type="PANTHER" id="PTHR11311:SF15">
    <property type="entry name" value="SPONDIN-2"/>
    <property type="match status" value="1"/>
</dbReference>
<evidence type="ECO:0000256" key="1">
    <source>
        <dbReference type="SAM" id="SignalP"/>
    </source>
</evidence>